<evidence type="ECO:0000256" key="2">
    <source>
        <dbReference type="SAM" id="Phobius"/>
    </source>
</evidence>
<keyword evidence="4" id="KW-1185">Reference proteome</keyword>
<dbReference type="PANTHER" id="PTHR47518:SF8">
    <property type="entry name" value="G PROTEIN-COUPLED RECEPTOR"/>
    <property type="match status" value="1"/>
</dbReference>
<proteinExistence type="inferred from homology"/>
<dbReference type="EMBL" id="UZAF01001589">
    <property type="protein sequence ID" value="VDO08718.1"/>
    <property type="molecule type" value="Genomic_DNA"/>
</dbReference>
<dbReference type="OrthoDB" id="5856866at2759"/>
<accession>A0A0N4VVF6</accession>
<dbReference type="PANTHER" id="PTHR47518">
    <property type="entry name" value="SERPENTINE RECEPTOR CLASS EPSILON-13-RELATED"/>
    <property type="match status" value="1"/>
</dbReference>
<evidence type="ECO:0000256" key="1">
    <source>
        <dbReference type="ARBA" id="ARBA00006803"/>
    </source>
</evidence>
<evidence type="ECO:0000313" key="4">
    <source>
        <dbReference type="Proteomes" id="UP000268014"/>
    </source>
</evidence>
<sequence>MERFLATVFSKTYEFRRNWFILLLGQVAVGIFIFLHIHVYRLGGTIVDMVQLGLSFVILTCLVVLLVVNRRLHLSTRGRRSLSNRYQISENVRALRLVAPVVLLDAGVTIADMTGTLFFDVQPAFDRGNYESGSNRYLVAYILLRG</sequence>
<protein>
    <submittedName>
        <fullName evidence="5">BPH_2 domain-containing protein</fullName>
    </submittedName>
</protein>
<feature type="transmembrane region" description="Helical" evidence="2">
    <location>
        <begin position="20"/>
        <end position="40"/>
    </location>
</feature>
<keyword evidence="2" id="KW-0472">Membrane</keyword>
<organism evidence="5">
    <name type="scientific">Haemonchus placei</name>
    <name type="common">Barber's pole worm</name>
    <dbReference type="NCBI Taxonomy" id="6290"/>
    <lineage>
        <taxon>Eukaryota</taxon>
        <taxon>Metazoa</taxon>
        <taxon>Ecdysozoa</taxon>
        <taxon>Nematoda</taxon>
        <taxon>Chromadorea</taxon>
        <taxon>Rhabditida</taxon>
        <taxon>Rhabditina</taxon>
        <taxon>Rhabditomorpha</taxon>
        <taxon>Strongyloidea</taxon>
        <taxon>Trichostrongylidae</taxon>
        <taxon>Haemonchus</taxon>
    </lineage>
</organism>
<dbReference type="Pfam" id="PF03125">
    <property type="entry name" value="Sre"/>
    <property type="match status" value="1"/>
</dbReference>
<keyword evidence="2" id="KW-0812">Transmembrane</keyword>
<dbReference type="GO" id="GO:0007606">
    <property type="term" value="P:sensory perception of chemical stimulus"/>
    <property type="evidence" value="ECO:0007669"/>
    <property type="project" value="InterPro"/>
</dbReference>
<keyword evidence="2" id="KW-1133">Transmembrane helix</keyword>
<dbReference type="WBParaSite" id="HPLM_0000127601-mRNA-1">
    <property type="protein sequence ID" value="HPLM_0000127601-mRNA-1"/>
    <property type="gene ID" value="HPLM_0000127601"/>
</dbReference>
<gene>
    <name evidence="3" type="ORF">HPLM_LOCUS1274</name>
</gene>
<dbReference type="InterPro" id="IPR004151">
    <property type="entry name" value="7TM_GPCR_serpentine_rcpt_Sre"/>
</dbReference>
<dbReference type="InterPro" id="IPR052854">
    <property type="entry name" value="Serpentine_rcpt_epsilon"/>
</dbReference>
<dbReference type="GO" id="GO:0016020">
    <property type="term" value="C:membrane"/>
    <property type="evidence" value="ECO:0007669"/>
    <property type="project" value="InterPro"/>
</dbReference>
<comment type="similarity">
    <text evidence="1">Belongs to the nematode receptor-like protein sre family.</text>
</comment>
<reference evidence="5" key="1">
    <citation type="submission" date="2017-02" db="UniProtKB">
        <authorList>
            <consortium name="WormBaseParasite"/>
        </authorList>
    </citation>
    <scope>IDENTIFICATION</scope>
</reference>
<evidence type="ECO:0000313" key="5">
    <source>
        <dbReference type="WBParaSite" id="HPLM_0000127601-mRNA-1"/>
    </source>
</evidence>
<dbReference type="Proteomes" id="UP000268014">
    <property type="component" value="Unassembled WGS sequence"/>
</dbReference>
<dbReference type="AlphaFoldDB" id="A0A0N4VVF6"/>
<reference evidence="3 4" key="2">
    <citation type="submission" date="2018-11" db="EMBL/GenBank/DDBJ databases">
        <authorList>
            <consortium name="Pathogen Informatics"/>
        </authorList>
    </citation>
    <scope>NUCLEOTIDE SEQUENCE [LARGE SCALE GENOMIC DNA]</scope>
    <source>
        <strain evidence="3 4">MHpl1</strain>
    </source>
</reference>
<evidence type="ECO:0000313" key="3">
    <source>
        <dbReference type="EMBL" id="VDO08718.1"/>
    </source>
</evidence>
<feature type="transmembrane region" description="Helical" evidence="2">
    <location>
        <begin position="52"/>
        <end position="72"/>
    </location>
</feature>
<name>A0A0N4VVF6_HAEPC</name>